<evidence type="ECO:0000256" key="1">
    <source>
        <dbReference type="SAM" id="MobiDB-lite"/>
    </source>
</evidence>
<protein>
    <submittedName>
        <fullName evidence="2">Peptidoglycan-binding protein</fullName>
    </submittedName>
</protein>
<name>A0A5N8WMS2_9ACTN</name>
<comment type="caution">
    <text evidence="2">The sequence shown here is derived from an EMBL/GenBank/DDBJ whole genome shotgun (WGS) entry which is preliminary data.</text>
</comment>
<dbReference type="Proteomes" id="UP000373149">
    <property type="component" value="Unassembled WGS sequence"/>
</dbReference>
<gene>
    <name evidence="2" type="ORF">FPZ41_04080</name>
</gene>
<accession>A0A5N8WMS2</accession>
<sequence length="371" mass="37552">MSDTREMEGTLGFGAARIVKGSDGGKVTWLPAVGASVTRGKQLYRVNDRPAVVFYGSTPLYRTLDTIGSVGRDVRVVADNLKALGYDIGSQPATGTTVRPQAPASGASTDEEPQTEDKDPDASPGPSGAGKSADERAGRPSASPRPGTDSTPPRAVTVKEGDGVLTASLIDAIKRWQPTAGMEPTGVLDVNDVVVTTGAARVGKVNAQLGTDASADLLTITATTKTVTIPVDALDVGSIKKGQKVSVTLPDQSATPGKVSAISTIIQGAADAEGGGSGDPSQQLSVTVSLQDADAVQEVDAAKVQVQFAAETRKGVLTVPVGALLALSEGGYALRTPEGKLLPVETGLFAKGLVEVSGPGIAAGVKVESAS</sequence>
<evidence type="ECO:0000313" key="2">
    <source>
        <dbReference type="EMBL" id="MPY47808.1"/>
    </source>
</evidence>
<dbReference type="EMBL" id="VMNX01000006">
    <property type="protein sequence ID" value="MPY47808.1"/>
    <property type="molecule type" value="Genomic_DNA"/>
</dbReference>
<reference evidence="2 3" key="1">
    <citation type="submission" date="2019-09" db="EMBL/GenBank/DDBJ databases">
        <authorList>
            <person name="Duangmal K."/>
            <person name="Teo W.F.A."/>
            <person name="Lipun K."/>
        </authorList>
    </citation>
    <scope>NUCLEOTIDE SEQUENCE [LARGE SCALE GENOMIC DNA]</scope>
    <source>
        <strain evidence="2 3">K1PN6</strain>
    </source>
</reference>
<dbReference type="AlphaFoldDB" id="A0A5N8WMS2"/>
<organism evidence="2 3">
    <name type="scientific">Streptomyces acidicola</name>
    <dbReference type="NCBI Taxonomy" id="2596892"/>
    <lineage>
        <taxon>Bacteria</taxon>
        <taxon>Bacillati</taxon>
        <taxon>Actinomycetota</taxon>
        <taxon>Actinomycetes</taxon>
        <taxon>Kitasatosporales</taxon>
        <taxon>Streptomycetaceae</taxon>
        <taxon>Streptomyces</taxon>
    </lineage>
</organism>
<proteinExistence type="predicted"/>
<feature type="region of interest" description="Disordered" evidence="1">
    <location>
        <begin position="86"/>
        <end position="160"/>
    </location>
</feature>
<evidence type="ECO:0000313" key="3">
    <source>
        <dbReference type="Proteomes" id="UP000373149"/>
    </source>
</evidence>
<keyword evidence="3" id="KW-1185">Reference proteome</keyword>